<reference evidence="2 3" key="1">
    <citation type="journal article" date="2018" name="PLoS Genet.">
        <title>Population sequencing reveals clonal diversity and ancestral inbreeding in the grapevine cultivar Chardonnay.</title>
        <authorList>
            <person name="Roach M.J."/>
            <person name="Johnson D.L."/>
            <person name="Bohlmann J."/>
            <person name="van Vuuren H.J."/>
            <person name="Jones S.J."/>
            <person name="Pretorius I.S."/>
            <person name="Schmidt S.A."/>
            <person name="Borneman A.R."/>
        </authorList>
    </citation>
    <scope>NUCLEOTIDE SEQUENCE [LARGE SCALE GENOMIC DNA]</scope>
    <source>
        <strain evidence="3">cv. Chardonnay</strain>
        <tissue evidence="2">Leaf</tissue>
    </source>
</reference>
<organism evidence="2 3">
    <name type="scientific">Vitis vinifera</name>
    <name type="common">Grape</name>
    <dbReference type="NCBI Taxonomy" id="29760"/>
    <lineage>
        <taxon>Eukaryota</taxon>
        <taxon>Viridiplantae</taxon>
        <taxon>Streptophyta</taxon>
        <taxon>Embryophyta</taxon>
        <taxon>Tracheophyta</taxon>
        <taxon>Spermatophyta</taxon>
        <taxon>Magnoliopsida</taxon>
        <taxon>eudicotyledons</taxon>
        <taxon>Gunneridae</taxon>
        <taxon>Pentapetalae</taxon>
        <taxon>rosids</taxon>
        <taxon>Vitales</taxon>
        <taxon>Vitaceae</taxon>
        <taxon>Viteae</taxon>
        <taxon>Vitis</taxon>
    </lineage>
</organism>
<name>A0A438FEE6_VITVI</name>
<evidence type="ECO:0000313" key="2">
    <source>
        <dbReference type="EMBL" id="RVW58359.1"/>
    </source>
</evidence>
<keyword evidence="1" id="KW-0472">Membrane</keyword>
<protein>
    <submittedName>
        <fullName evidence="2">Uncharacterized protein</fullName>
    </submittedName>
</protein>
<accession>A0A438FEE6</accession>
<keyword evidence="1" id="KW-1133">Transmembrane helix</keyword>
<evidence type="ECO:0000256" key="1">
    <source>
        <dbReference type="SAM" id="Phobius"/>
    </source>
</evidence>
<sequence length="399" mass="44804">MRPSSPIGWRGISSNNTSDRRCRTTAMSVTCPLGNRPLGEASFWRRLGSRRRRCGVFLATPSFGVILASFAFGSVTAMPHGEAISITTYDAAVGVLWRSEHHCQRPLKDENALNFYDLFATVASSIVTNVNNIPVLNGTNFKKWKERVIIVLKCMDLDYALREDRPPDLTSASTAEQRKKSIPWRRRFTGVVPHAKDTALESKSLPSVGNSRKSYLEDTYQRLARGKLVHFHGWKSLALPSVGLAKTTELCILALGTFPGNLSSKELEAVERKDLLLAYQTFTEGTPPREQAPERSILGFRQQKSNGKYLPMSVASFGRLQEPFRRRKVVSAKFRRHPRGLRNYFARPGYLHQAAKLASTLRFLAPFSRHGSCIVRRRNTLLYKSAAKFSQQKADSATL</sequence>
<comment type="caution">
    <text evidence="2">The sequence shown here is derived from an EMBL/GenBank/DDBJ whole genome shotgun (WGS) entry which is preliminary data.</text>
</comment>
<feature type="transmembrane region" description="Helical" evidence="1">
    <location>
        <begin position="54"/>
        <end position="75"/>
    </location>
</feature>
<dbReference type="AlphaFoldDB" id="A0A438FEE6"/>
<proteinExistence type="predicted"/>
<dbReference type="Proteomes" id="UP000288805">
    <property type="component" value="Unassembled WGS sequence"/>
</dbReference>
<evidence type="ECO:0000313" key="3">
    <source>
        <dbReference type="Proteomes" id="UP000288805"/>
    </source>
</evidence>
<dbReference type="EMBL" id="QGNW01000957">
    <property type="protein sequence ID" value="RVW58359.1"/>
    <property type="molecule type" value="Genomic_DNA"/>
</dbReference>
<keyword evidence="1" id="KW-0812">Transmembrane</keyword>
<gene>
    <name evidence="2" type="ORF">CK203_110916</name>
</gene>